<dbReference type="Proteomes" id="UP001501510">
    <property type="component" value="Unassembled WGS sequence"/>
</dbReference>
<reference evidence="2 3" key="1">
    <citation type="journal article" date="2019" name="Int. J. Syst. Evol. Microbiol.">
        <title>The Global Catalogue of Microorganisms (GCM) 10K type strain sequencing project: providing services to taxonomists for standard genome sequencing and annotation.</title>
        <authorList>
            <consortium name="The Broad Institute Genomics Platform"/>
            <consortium name="The Broad Institute Genome Sequencing Center for Infectious Disease"/>
            <person name="Wu L."/>
            <person name="Ma J."/>
        </authorList>
    </citation>
    <scope>NUCLEOTIDE SEQUENCE [LARGE SCALE GENOMIC DNA]</scope>
    <source>
        <strain evidence="2 3">JCM 1407</strain>
    </source>
</reference>
<dbReference type="PANTHER" id="PTHR30345:SF0">
    <property type="entry name" value="DNA DAMAGE-REPAIR_TOLERATION PROTEIN DRT102"/>
    <property type="match status" value="1"/>
</dbReference>
<dbReference type="GO" id="GO:0016853">
    <property type="term" value="F:isomerase activity"/>
    <property type="evidence" value="ECO:0007669"/>
    <property type="project" value="UniProtKB-KW"/>
</dbReference>
<dbReference type="EMBL" id="BAAACG010000019">
    <property type="protein sequence ID" value="GAA0747248.1"/>
    <property type="molecule type" value="Genomic_DNA"/>
</dbReference>
<accession>A0ABN1JV39</accession>
<protein>
    <submittedName>
        <fullName evidence="2">Galactose-6-phosphate isomerase subunit LacB</fullName>
    </submittedName>
</protein>
<dbReference type="NCBIfam" id="TIGR00689">
    <property type="entry name" value="rpiB_lacA_lacB"/>
    <property type="match status" value="1"/>
</dbReference>
<gene>
    <name evidence="2" type="primary">lacB</name>
    <name evidence="2" type="ORF">GCM10008906_36100</name>
</gene>
<dbReference type="SUPFAM" id="SSF89623">
    <property type="entry name" value="Ribose/Galactose isomerase RpiB/AlsB"/>
    <property type="match status" value="1"/>
</dbReference>
<comment type="similarity">
    <text evidence="1">Belongs to the LacAB/RpiB family.</text>
</comment>
<name>A0ABN1JV39_9CLOT</name>
<evidence type="ECO:0000313" key="2">
    <source>
        <dbReference type="EMBL" id="GAA0747248.1"/>
    </source>
</evidence>
<dbReference type="InterPro" id="IPR003500">
    <property type="entry name" value="RpiB_LacA_LacB"/>
</dbReference>
<comment type="caution">
    <text evidence="2">The sequence shown here is derived from an EMBL/GenBank/DDBJ whole genome shotgun (WGS) entry which is preliminary data.</text>
</comment>
<dbReference type="InterPro" id="IPR036569">
    <property type="entry name" value="RpiB_LacA_LacB_sf"/>
</dbReference>
<keyword evidence="2" id="KW-0413">Isomerase</keyword>
<dbReference type="PIRSF" id="PIRSF005384">
    <property type="entry name" value="RpiB_LacA_B"/>
    <property type="match status" value="1"/>
</dbReference>
<evidence type="ECO:0000313" key="3">
    <source>
        <dbReference type="Proteomes" id="UP001501510"/>
    </source>
</evidence>
<dbReference type="Pfam" id="PF02502">
    <property type="entry name" value="LacAB_rpiB"/>
    <property type="match status" value="1"/>
</dbReference>
<sequence>MKRIAIGCDHIVTDIKNSIREWLMEKGYDVVDFGTYDKTRTHFPIYGKRVGEAVASGKFDLGIVMCGTGVGITNSASKVKGARCVLARDVETAKVAREKFDANIIGVGGRITGIGLIENIIEEFLNTKFDDSKENVEVRDYIDGLISEKANKGEYFEEERKKWNEGYYHD</sequence>
<proteinExistence type="inferred from homology"/>
<organism evidence="2 3">
    <name type="scientific">Clostridium oceanicum</name>
    <dbReference type="NCBI Taxonomy" id="1543"/>
    <lineage>
        <taxon>Bacteria</taxon>
        <taxon>Bacillati</taxon>
        <taxon>Bacillota</taxon>
        <taxon>Clostridia</taxon>
        <taxon>Eubacteriales</taxon>
        <taxon>Clostridiaceae</taxon>
        <taxon>Clostridium</taxon>
    </lineage>
</organism>
<dbReference type="NCBIfam" id="NF004051">
    <property type="entry name" value="PRK05571.1"/>
    <property type="match status" value="1"/>
</dbReference>
<dbReference type="RefSeq" id="WP_343764015.1">
    <property type="nucleotide sequence ID" value="NZ_BAAACG010000019.1"/>
</dbReference>
<keyword evidence="3" id="KW-1185">Reference proteome</keyword>
<dbReference type="PANTHER" id="PTHR30345">
    <property type="entry name" value="RIBOSE-5-PHOSPHATE ISOMERASE B"/>
    <property type="match status" value="1"/>
</dbReference>
<evidence type="ECO:0000256" key="1">
    <source>
        <dbReference type="ARBA" id="ARBA00008754"/>
    </source>
</evidence>
<dbReference type="Gene3D" id="3.40.1400.10">
    <property type="entry name" value="Sugar-phosphate isomerase, RpiB/LacA/LacB"/>
    <property type="match status" value="1"/>
</dbReference>